<dbReference type="Proteomes" id="UP000281343">
    <property type="component" value="Unassembled WGS sequence"/>
</dbReference>
<name>A0A3L9YC49_9RHOB</name>
<dbReference type="Pfam" id="PF08818">
    <property type="entry name" value="DUF1801"/>
    <property type="match status" value="1"/>
</dbReference>
<keyword evidence="3" id="KW-1185">Reference proteome</keyword>
<sequence>MSEIATRPTDQDVTAFLESVEHPVRRADAVALDALFRQVTGWEPVMWGSSILGYGQYRYRYESGREGTFLATGFSPRKASLSLYIMPGYAERGAILSRLGKHKTGRACLYVNKLADIDREVLAELIAAGLEDLGRRWPVSASPAVTP</sequence>
<reference evidence="2 3" key="1">
    <citation type="submission" date="2018-10" db="EMBL/GenBank/DDBJ databases">
        <authorList>
            <person name="Jung H.S."/>
            <person name="Jeon C.O."/>
        </authorList>
    </citation>
    <scope>NUCLEOTIDE SEQUENCE [LARGE SCALE GENOMIC DNA]</scope>
    <source>
        <strain evidence="2 3">MA-7-27</strain>
    </source>
</reference>
<dbReference type="OrthoDB" id="5951444at2"/>
<accession>A0A3L9YC49</accession>
<evidence type="ECO:0000313" key="3">
    <source>
        <dbReference type="Proteomes" id="UP000281343"/>
    </source>
</evidence>
<organism evidence="2 3">
    <name type="scientific">Rhodophyticola porphyridii</name>
    <dbReference type="NCBI Taxonomy" id="1852017"/>
    <lineage>
        <taxon>Bacteria</taxon>
        <taxon>Pseudomonadati</taxon>
        <taxon>Pseudomonadota</taxon>
        <taxon>Alphaproteobacteria</taxon>
        <taxon>Rhodobacterales</taxon>
        <taxon>Roseobacteraceae</taxon>
        <taxon>Rhodophyticola</taxon>
    </lineage>
</organism>
<dbReference type="InterPro" id="IPR014922">
    <property type="entry name" value="YdhG-like"/>
</dbReference>
<dbReference type="EMBL" id="RCNT01000001">
    <property type="protein sequence ID" value="RMA43763.1"/>
    <property type="molecule type" value="Genomic_DNA"/>
</dbReference>
<protein>
    <submittedName>
        <fullName evidence="2">DUF1801 domain-containing protein</fullName>
    </submittedName>
</protein>
<evidence type="ECO:0000259" key="1">
    <source>
        <dbReference type="Pfam" id="PF08818"/>
    </source>
</evidence>
<dbReference type="AlphaFoldDB" id="A0A3L9YC49"/>
<proteinExistence type="predicted"/>
<gene>
    <name evidence="2" type="ORF">D9R08_02230</name>
</gene>
<comment type="caution">
    <text evidence="2">The sequence shown here is derived from an EMBL/GenBank/DDBJ whole genome shotgun (WGS) entry which is preliminary data.</text>
</comment>
<evidence type="ECO:0000313" key="2">
    <source>
        <dbReference type="EMBL" id="RMA43763.1"/>
    </source>
</evidence>
<dbReference type="RefSeq" id="WP_121896354.1">
    <property type="nucleotide sequence ID" value="NZ_RCNT01000001.1"/>
</dbReference>
<feature type="domain" description="YdhG-like" evidence="1">
    <location>
        <begin position="25"/>
        <end position="128"/>
    </location>
</feature>